<keyword evidence="3" id="KW-0479">Metal-binding</keyword>
<dbReference type="InterPro" id="IPR012677">
    <property type="entry name" value="Nucleotide-bd_a/b_plait_sf"/>
</dbReference>
<keyword evidence="9" id="KW-1185">Reference proteome</keyword>
<dbReference type="InterPro" id="IPR013087">
    <property type="entry name" value="Znf_C2H2_type"/>
</dbReference>
<feature type="region of interest" description="Disordered" evidence="5">
    <location>
        <begin position="1"/>
        <end position="304"/>
    </location>
</feature>
<evidence type="ECO:0000313" key="8">
    <source>
        <dbReference type="Ensembl" id="ENSLOCP00000013364.1"/>
    </source>
</evidence>
<dbReference type="HOGENOM" id="CLU_252349_0_0_1"/>
<feature type="region of interest" description="Disordered" evidence="5">
    <location>
        <begin position="922"/>
        <end position="986"/>
    </location>
</feature>
<feature type="domain" description="C2H2-type" evidence="7">
    <location>
        <begin position="1111"/>
        <end position="1141"/>
    </location>
</feature>
<dbReference type="GO" id="GO:0005634">
    <property type="term" value="C:nucleus"/>
    <property type="evidence" value="ECO:0000318"/>
    <property type="project" value="GO_Central"/>
</dbReference>
<feature type="compositionally biased region" description="Polar residues" evidence="5">
    <location>
        <begin position="621"/>
        <end position="653"/>
    </location>
</feature>
<dbReference type="OMA" id="MWNGPGP"/>
<comment type="subcellular location">
    <subcellularLocation>
        <location evidence="1">Nucleus</location>
    </subcellularLocation>
</comment>
<dbReference type="STRING" id="7918.ENSLOCP00000013364"/>
<dbReference type="EMBL" id="AHAT01031669">
    <property type="status" value="NOT_ANNOTATED_CDS"/>
    <property type="molecule type" value="Genomic_DNA"/>
</dbReference>
<feature type="compositionally biased region" description="Basic and acidic residues" evidence="5">
    <location>
        <begin position="16"/>
        <end position="30"/>
    </location>
</feature>
<dbReference type="PANTHER" id="PTHR13948:SF37">
    <property type="entry name" value="RNA-BINDING PROTEIN 6 ISOFORM X1"/>
    <property type="match status" value="1"/>
</dbReference>
<feature type="region of interest" description="Disordered" evidence="5">
    <location>
        <begin position="321"/>
        <end position="423"/>
    </location>
</feature>
<feature type="compositionally biased region" description="Pro residues" evidence="5">
    <location>
        <begin position="1"/>
        <end position="12"/>
    </location>
</feature>
<evidence type="ECO:0000256" key="4">
    <source>
        <dbReference type="PROSITE-ProRule" id="PRU00176"/>
    </source>
</evidence>
<dbReference type="InterPro" id="IPR041591">
    <property type="entry name" value="OCRE"/>
</dbReference>
<reference evidence="8" key="3">
    <citation type="submission" date="2025-09" db="UniProtKB">
        <authorList>
            <consortium name="Ensembl"/>
        </authorList>
    </citation>
    <scope>IDENTIFICATION</scope>
</reference>
<dbReference type="Bgee" id="ENSLOCG00000010900">
    <property type="expression patterns" value="Expressed in bone element and 13 other cell types or tissues"/>
</dbReference>
<feature type="domain" description="RRM" evidence="6">
    <location>
        <begin position="489"/>
        <end position="569"/>
    </location>
</feature>
<feature type="compositionally biased region" description="Basic and acidic residues" evidence="5">
    <location>
        <begin position="153"/>
        <end position="168"/>
    </location>
</feature>
<dbReference type="CDD" id="cd16162">
    <property type="entry name" value="OCRE_RBM5_like"/>
    <property type="match status" value="1"/>
</dbReference>
<dbReference type="eggNOG" id="KOG0154">
    <property type="taxonomic scope" value="Eukaryota"/>
</dbReference>
<dbReference type="InParanoid" id="W5MYA5"/>
<feature type="compositionally biased region" description="Basic and acidic residues" evidence="5">
    <location>
        <begin position="345"/>
        <end position="364"/>
    </location>
</feature>
<dbReference type="PANTHER" id="PTHR13948">
    <property type="entry name" value="RNA-BINDING PROTEIN"/>
    <property type="match status" value="1"/>
</dbReference>
<proteinExistence type="predicted"/>
<evidence type="ECO:0000313" key="9">
    <source>
        <dbReference type="Proteomes" id="UP000018468"/>
    </source>
</evidence>
<dbReference type="Pfam" id="PF23217">
    <property type="entry name" value="DUF7066"/>
    <property type="match status" value="1"/>
</dbReference>
<dbReference type="InterPro" id="IPR055494">
    <property type="entry name" value="DUF7066"/>
</dbReference>
<feature type="region of interest" description="Disordered" evidence="5">
    <location>
        <begin position="1143"/>
        <end position="1218"/>
    </location>
</feature>
<feature type="compositionally biased region" description="Basic and acidic residues" evidence="5">
    <location>
        <begin position="43"/>
        <end position="104"/>
    </location>
</feature>
<dbReference type="Gene3D" id="3.30.70.330">
    <property type="match status" value="2"/>
</dbReference>
<feature type="region of interest" description="Disordered" evidence="5">
    <location>
        <begin position="441"/>
        <end position="473"/>
    </location>
</feature>
<dbReference type="AlphaFoldDB" id="W5MYA5"/>
<dbReference type="PROSITE" id="PS50157">
    <property type="entry name" value="ZINC_FINGER_C2H2_2"/>
    <property type="match status" value="1"/>
</dbReference>
<feature type="region of interest" description="Disordered" evidence="5">
    <location>
        <begin position="575"/>
        <end position="653"/>
    </location>
</feature>
<feature type="compositionally biased region" description="Pro residues" evidence="5">
    <location>
        <begin position="594"/>
        <end position="610"/>
    </location>
</feature>
<feature type="compositionally biased region" description="Basic and acidic residues" evidence="5">
    <location>
        <begin position="1089"/>
        <end position="1104"/>
    </location>
</feature>
<accession>W5MYA5</accession>
<protein>
    <submittedName>
        <fullName evidence="8">RNA binding motif protein 6</fullName>
    </submittedName>
</protein>
<evidence type="ECO:0000259" key="7">
    <source>
        <dbReference type="PROSITE" id="PS50157"/>
    </source>
</evidence>
<dbReference type="InterPro" id="IPR035979">
    <property type="entry name" value="RBD_domain_sf"/>
</dbReference>
<feature type="compositionally biased region" description="Low complexity" evidence="5">
    <location>
        <begin position="575"/>
        <end position="593"/>
    </location>
</feature>
<feature type="compositionally biased region" description="Basic and acidic residues" evidence="5">
    <location>
        <begin position="186"/>
        <end position="202"/>
    </location>
</feature>
<evidence type="ECO:0000256" key="2">
    <source>
        <dbReference type="ARBA" id="ARBA00023242"/>
    </source>
</evidence>
<dbReference type="Proteomes" id="UP000018468">
    <property type="component" value="Linkage group LG5"/>
</dbReference>
<name>W5MYA5_LEPOC</name>
<dbReference type="GO" id="GO:0000398">
    <property type="term" value="P:mRNA splicing, via spliceosome"/>
    <property type="evidence" value="ECO:0000318"/>
    <property type="project" value="GO_Central"/>
</dbReference>
<feature type="compositionally biased region" description="Basic and acidic residues" evidence="5">
    <location>
        <begin position="112"/>
        <end position="143"/>
    </location>
</feature>
<keyword evidence="3" id="KW-0863">Zinc-finger</keyword>
<keyword evidence="4" id="KW-0694">RNA-binding</keyword>
<dbReference type="SUPFAM" id="SSF54928">
    <property type="entry name" value="RNA-binding domain, RBD"/>
    <property type="match status" value="1"/>
</dbReference>
<evidence type="ECO:0000256" key="1">
    <source>
        <dbReference type="ARBA" id="ARBA00004123"/>
    </source>
</evidence>
<dbReference type="PROSITE" id="PS50102">
    <property type="entry name" value="RRM"/>
    <property type="match status" value="1"/>
</dbReference>
<feature type="compositionally biased region" description="Low complexity" evidence="5">
    <location>
        <begin position="930"/>
        <end position="948"/>
    </location>
</feature>
<feature type="compositionally biased region" description="Basic and acidic residues" evidence="5">
    <location>
        <begin position="962"/>
        <end position="984"/>
    </location>
</feature>
<keyword evidence="2" id="KW-0539">Nucleus</keyword>
<sequence length="1235" mass="139401">MWDGPRPGPRGPPFRGDSHGERFDAPKRPFPDFGGTGKMPYRPMERPPPDIRFRHEHPGDGMGRDFKPMDLRGRDPRMDFPRRDKPEFGMRRRPEMGNRFRGPPDFRGPPMHHLDNSRRDGEPMHMGEFDEPNVDLRERHGMGRPEFSTPPVDSRRRLPLEILGREGHGLNMRNRPWGDMDGADGSNKDLPQKNREFPDFKRQGIPPVNLRGGRFDTDMDLRDRRRPPSEYMERERSPVGFRNNDGVPFDARGRGELPPDFGEWNGPNFRGGDGNYREQREPPMGFSPYTFPPPERETLGSQPWKSSVPLDNFIGRDLPPFEHRGLLETPLMHTDPPPINSTLGEEPKGGPRDQEKNGSFREKPPYFVGADSLDSLPVMDSLSQEHHSIEDRSTFPEPKEAAAGPEREETVVETEKFMDKRSNEYKDQDYRDIDYRLASSHTFDYEHGEPQGLEKTSKPTKPVPPPRSSDFSLQDQDYRSASIKEKVSQTISITGIPKTATMEQILSAFAVRDGVPIPGMKIKAVVPGYSYDTAYVEFLNLEDAVHFMESNQGALKIGSKTVMMQYAEPDWNGKVSAVQQESQVEEPQSVEVCPPAPAPPEPQPLEPVPEVPGSQHPPGETESQTDWLQQPQDDASWQESMEQQPAESWGTWNSRPAVRSVDPIFKESKTMIIKNVKCTSTVESILKALDPFAYLDMRNVRLVKGKPVGSKCFCFVDMDSHEQVVHLVELLTKPQPLIIDGATPNLVNMHSCDSFFFSFKKDFEKPSLLGYPDDVDGFLLFQQQYYPQPLPASVGTPAVVQGETTVAVSGDATLSSDLQLQTSHLPQGTGLLETPATAQPYQTTDPHASAAITPAVGDGSDAYSYDAVAPDVSTYLYDATSGFYYDPQTTLYYDPNSRYFYNAQTQQYLYWDSVRKDYVPVPGHTAETQPPSSQTAAATVTASAVVPQETPQDTKATGSEGAVDKKEEDMVNKPEKKEKDDKPRSLAAHKIMKDMERWAKIQNRQKESIRAPSPVLKPQGNTEEKKASKAADAAFAIFERKGTADDIFKKPFAPPKKEEKALKRPLGSLGMLVSEYGAGSDEEEEEERKEEPRAVKSHQEKEDRLTDWKKMACLLCRRQFPNKDALVRHQKLSDLHKQNMEIHLKIKRSKKELEALESQEREMSSRDMTSSPTEAKRRKYQSSDSLDVEKGVRKAGGVKTNSEKKKRGSETQVRTPATYREAVRKAMFARYKELE</sequence>
<dbReference type="GeneTree" id="ENSGT00940000166798"/>
<reference evidence="8" key="2">
    <citation type="submission" date="2025-08" db="UniProtKB">
        <authorList>
            <consortium name="Ensembl"/>
        </authorList>
    </citation>
    <scope>IDENTIFICATION</scope>
</reference>
<dbReference type="Pfam" id="PF17780">
    <property type="entry name" value="OCRE"/>
    <property type="match status" value="1"/>
</dbReference>
<dbReference type="InterPro" id="IPR000504">
    <property type="entry name" value="RRM_dom"/>
</dbReference>
<dbReference type="GO" id="GO:0008270">
    <property type="term" value="F:zinc ion binding"/>
    <property type="evidence" value="ECO:0007669"/>
    <property type="project" value="UniProtKB-KW"/>
</dbReference>
<dbReference type="Ensembl" id="ENSLOCT00000013392.1">
    <property type="protein sequence ID" value="ENSLOCP00000013364.1"/>
    <property type="gene ID" value="ENSLOCG00000010900.1"/>
</dbReference>
<evidence type="ECO:0000256" key="5">
    <source>
        <dbReference type="SAM" id="MobiDB-lite"/>
    </source>
</evidence>
<organism evidence="8 9">
    <name type="scientific">Lepisosteus oculatus</name>
    <name type="common">Spotted gar</name>
    <dbReference type="NCBI Taxonomy" id="7918"/>
    <lineage>
        <taxon>Eukaryota</taxon>
        <taxon>Metazoa</taxon>
        <taxon>Chordata</taxon>
        <taxon>Craniata</taxon>
        <taxon>Vertebrata</taxon>
        <taxon>Euteleostomi</taxon>
        <taxon>Actinopterygii</taxon>
        <taxon>Neopterygii</taxon>
        <taxon>Holostei</taxon>
        <taxon>Semionotiformes</taxon>
        <taxon>Lepisosteidae</taxon>
        <taxon>Lepisosteus</taxon>
    </lineage>
</organism>
<evidence type="ECO:0000256" key="3">
    <source>
        <dbReference type="PROSITE-ProRule" id="PRU00042"/>
    </source>
</evidence>
<evidence type="ECO:0000259" key="6">
    <source>
        <dbReference type="PROSITE" id="PS50102"/>
    </source>
</evidence>
<feature type="region of interest" description="Disordered" evidence="5">
    <location>
        <begin position="1047"/>
        <end position="1104"/>
    </location>
</feature>
<keyword evidence="3" id="KW-0862">Zinc</keyword>
<dbReference type="GO" id="GO:0003723">
    <property type="term" value="F:RNA binding"/>
    <property type="evidence" value="ECO:0000318"/>
    <property type="project" value="GO_Central"/>
</dbReference>
<feature type="compositionally biased region" description="Basic and acidic residues" evidence="5">
    <location>
        <begin position="1151"/>
        <end position="1165"/>
    </location>
</feature>
<feature type="compositionally biased region" description="Basic and acidic residues" evidence="5">
    <location>
        <begin position="383"/>
        <end position="423"/>
    </location>
</feature>
<feature type="compositionally biased region" description="Basic and acidic residues" evidence="5">
    <location>
        <begin position="213"/>
        <end position="237"/>
    </location>
</feature>
<reference evidence="9" key="1">
    <citation type="submission" date="2011-12" db="EMBL/GenBank/DDBJ databases">
        <title>The Draft Genome of Lepisosteus oculatus.</title>
        <authorList>
            <consortium name="The Broad Institute Genome Assembly &amp; Analysis Group"/>
            <consortium name="Computational R&amp;D Group"/>
            <consortium name="and Sequencing Platform"/>
            <person name="Di Palma F."/>
            <person name="Alfoldi J."/>
            <person name="Johnson J."/>
            <person name="Berlin A."/>
            <person name="Gnerre S."/>
            <person name="Jaffe D."/>
            <person name="MacCallum I."/>
            <person name="Young S."/>
            <person name="Walker B.J."/>
            <person name="Lander E.S."/>
            <person name="Lindblad-Toh K."/>
        </authorList>
    </citation>
    <scope>NUCLEOTIDE SEQUENCE [LARGE SCALE GENOMIC DNA]</scope>
</reference>
<feature type="compositionally biased region" description="Basic and acidic residues" evidence="5">
    <location>
        <begin position="1047"/>
        <end position="1062"/>
    </location>
</feature>
<feature type="region of interest" description="Disordered" evidence="5">
    <location>
        <begin position="1004"/>
        <end position="1030"/>
    </location>
</feature>